<proteinExistence type="predicted"/>
<protein>
    <submittedName>
        <fullName evidence="2">Uncharacterized protein</fullName>
    </submittedName>
</protein>
<organism evidence="2 3">
    <name type="scientific">Mycolicibacterium moriokaense</name>
    <dbReference type="NCBI Taxonomy" id="39691"/>
    <lineage>
        <taxon>Bacteria</taxon>
        <taxon>Bacillati</taxon>
        <taxon>Actinomycetota</taxon>
        <taxon>Actinomycetes</taxon>
        <taxon>Mycobacteriales</taxon>
        <taxon>Mycobacteriaceae</taxon>
        <taxon>Mycolicibacterium</taxon>
    </lineage>
</organism>
<reference evidence="3" key="1">
    <citation type="submission" date="2018-05" db="EMBL/GenBank/DDBJ databases">
        <authorList>
            <person name="Deangelis K."/>
            <person name="Huntemann M."/>
            <person name="Clum A."/>
            <person name="Pillay M."/>
            <person name="Palaniappan K."/>
            <person name="Varghese N."/>
            <person name="Mikhailova N."/>
            <person name="Stamatis D."/>
            <person name="Reddy T."/>
            <person name="Daum C."/>
            <person name="Shapiro N."/>
            <person name="Ivanova N."/>
            <person name="Kyrpides N."/>
            <person name="Woyke T."/>
        </authorList>
    </citation>
    <scope>NUCLEOTIDE SEQUENCE [LARGE SCALE GENOMIC DNA]</scope>
    <source>
        <strain evidence="3">GAS496</strain>
    </source>
</reference>
<evidence type="ECO:0000313" key="3">
    <source>
        <dbReference type="Proteomes" id="UP000247781"/>
    </source>
</evidence>
<feature type="coiled-coil region" evidence="1">
    <location>
        <begin position="34"/>
        <end position="91"/>
    </location>
</feature>
<dbReference type="RefSeq" id="WP_110316223.1">
    <property type="nucleotide sequence ID" value="NZ_QJJU01000006.1"/>
</dbReference>
<evidence type="ECO:0000256" key="1">
    <source>
        <dbReference type="SAM" id="Coils"/>
    </source>
</evidence>
<dbReference type="AlphaFoldDB" id="A0A318HLH7"/>
<evidence type="ECO:0000313" key="2">
    <source>
        <dbReference type="EMBL" id="PXX09226.1"/>
    </source>
</evidence>
<dbReference type="EMBL" id="QJJU01000006">
    <property type="protein sequence ID" value="PXX09226.1"/>
    <property type="molecule type" value="Genomic_DNA"/>
</dbReference>
<sequence>MSDDSAAESIGHEGAETILPLTRRCEREQAVLFADILRQELRQMRSAAAAAEGRWSRRHDGDVDAEPPERLERLQGRIQEASTLLDALNARFLRT</sequence>
<reference evidence="2 3" key="2">
    <citation type="submission" date="2018-06" db="EMBL/GenBank/DDBJ databases">
        <title>Sequencing of bacterial isolates from soil warming experiment in Harvard Forest, Massachusetts, USA.</title>
        <authorList>
            <person name="Deangelis K.PhD."/>
        </authorList>
    </citation>
    <scope>NUCLEOTIDE SEQUENCE [LARGE SCALE GENOMIC DNA]</scope>
    <source>
        <strain evidence="2 3">GAS496</strain>
    </source>
</reference>
<dbReference type="Proteomes" id="UP000247781">
    <property type="component" value="Unassembled WGS sequence"/>
</dbReference>
<accession>A0A318HLH7</accession>
<comment type="caution">
    <text evidence="2">The sequence shown here is derived from an EMBL/GenBank/DDBJ whole genome shotgun (WGS) entry which is preliminary data.</text>
</comment>
<gene>
    <name evidence="2" type="ORF">C8E89_106153</name>
</gene>
<keyword evidence="1" id="KW-0175">Coiled coil</keyword>
<keyword evidence="3" id="KW-1185">Reference proteome</keyword>
<name>A0A318HLH7_9MYCO</name>